<sequence>MPPTPTPADPAATVAPGRATPTTATSAGRLPSAWDRYLPWRRSVEIGFWVANYAIGAVANSIVVLMDMSRAELGFAQWKPVVWESSSSLVALALVPAVVWFTRRVPLHLDTWRRSLPRHLLASLVWSMLHVGGMVALRKLVYALQGEHYDFSPWLWEFGYEYLKDIRSYASVVLLIEGYRLLLRRMQGEASLLQAPDDAPPLEPVDRPERFLVRKLGKEFLIAASDVEWLQASANYVNLHVREREYPLRTTMAAIEVQLDPTRFVRVHRSYIVNLDCIAQIEPLETGDARVVMRDGSAVPCSRRYRAALRPD</sequence>
<comment type="caution">
    <text evidence="5">The sequence shown here is derived from an EMBL/GenBank/DDBJ whole genome shotgun (WGS) entry which is preliminary data.</text>
</comment>
<accession>A0A3M8T0U2</accession>
<keyword evidence="3" id="KW-1133">Transmembrane helix</keyword>
<dbReference type="EMBL" id="RIBS01000002">
    <property type="protein sequence ID" value="RNF85286.1"/>
    <property type="molecule type" value="Genomic_DNA"/>
</dbReference>
<evidence type="ECO:0000313" key="5">
    <source>
        <dbReference type="EMBL" id="RNF85286.1"/>
    </source>
</evidence>
<keyword evidence="3" id="KW-0472">Membrane</keyword>
<dbReference type="PANTHER" id="PTHR37299:SF1">
    <property type="entry name" value="STAGE 0 SPORULATION PROTEIN A HOMOLOG"/>
    <property type="match status" value="1"/>
</dbReference>
<dbReference type="RefSeq" id="WP_123087072.1">
    <property type="nucleotide sequence ID" value="NZ_RIBS01000002.1"/>
</dbReference>
<reference evidence="5 6" key="1">
    <citation type="submission" date="2018-11" db="EMBL/GenBank/DDBJ databases">
        <title>Lysobacter cryohumiis sp. nov., isolated from soil in the Tianshan Mountains, Xinjiang, China.</title>
        <authorList>
            <person name="Luo Y."/>
            <person name="Sheng H."/>
        </authorList>
    </citation>
    <scope>NUCLEOTIDE SEQUENCE [LARGE SCALE GENOMIC DNA]</scope>
    <source>
        <strain evidence="5 6">ZS60</strain>
    </source>
</reference>
<evidence type="ECO:0000256" key="1">
    <source>
        <dbReference type="ARBA" id="ARBA00023012"/>
    </source>
</evidence>
<keyword evidence="6" id="KW-1185">Reference proteome</keyword>
<keyword evidence="1" id="KW-0902">Two-component regulatory system</keyword>
<dbReference type="InterPro" id="IPR012379">
    <property type="entry name" value="LytTR_MHYE"/>
</dbReference>
<dbReference type="GO" id="GO:0003677">
    <property type="term" value="F:DNA binding"/>
    <property type="evidence" value="ECO:0007669"/>
    <property type="project" value="InterPro"/>
</dbReference>
<feature type="domain" description="HTH LytTR-type" evidence="4">
    <location>
        <begin position="211"/>
        <end position="312"/>
    </location>
</feature>
<dbReference type="Gene3D" id="2.40.50.1020">
    <property type="entry name" value="LytTr DNA-binding domain"/>
    <property type="match status" value="1"/>
</dbReference>
<evidence type="ECO:0000256" key="2">
    <source>
        <dbReference type="SAM" id="MobiDB-lite"/>
    </source>
</evidence>
<feature type="transmembrane region" description="Helical" evidence="3">
    <location>
        <begin position="46"/>
        <end position="66"/>
    </location>
</feature>
<evidence type="ECO:0000259" key="4">
    <source>
        <dbReference type="PROSITE" id="PS50930"/>
    </source>
</evidence>
<dbReference type="AlphaFoldDB" id="A0A3M8T0U2"/>
<dbReference type="GO" id="GO:0000156">
    <property type="term" value="F:phosphorelay response regulator activity"/>
    <property type="evidence" value="ECO:0007669"/>
    <property type="project" value="InterPro"/>
</dbReference>
<feature type="transmembrane region" description="Helical" evidence="3">
    <location>
        <begin position="124"/>
        <end position="146"/>
    </location>
</feature>
<dbReference type="PROSITE" id="PS50930">
    <property type="entry name" value="HTH_LYTTR"/>
    <property type="match status" value="1"/>
</dbReference>
<proteinExistence type="predicted"/>
<dbReference type="OrthoDB" id="9781059at2"/>
<gene>
    <name evidence="5" type="ORF">EER27_05855</name>
</gene>
<feature type="region of interest" description="Disordered" evidence="2">
    <location>
        <begin position="1"/>
        <end position="27"/>
    </location>
</feature>
<organism evidence="5 6">
    <name type="scientific">Montanilutibacter psychrotolerans</name>
    <dbReference type="NCBI Taxonomy" id="1327343"/>
    <lineage>
        <taxon>Bacteria</taxon>
        <taxon>Pseudomonadati</taxon>
        <taxon>Pseudomonadota</taxon>
        <taxon>Gammaproteobacteria</taxon>
        <taxon>Lysobacterales</taxon>
        <taxon>Lysobacteraceae</taxon>
        <taxon>Montanilutibacter</taxon>
    </lineage>
</organism>
<dbReference type="InterPro" id="IPR046947">
    <property type="entry name" value="LytR-like"/>
</dbReference>
<keyword evidence="3" id="KW-0812">Transmembrane</keyword>
<feature type="transmembrane region" description="Helical" evidence="3">
    <location>
        <begin position="86"/>
        <end position="103"/>
    </location>
</feature>
<evidence type="ECO:0000256" key="3">
    <source>
        <dbReference type="SAM" id="Phobius"/>
    </source>
</evidence>
<name>A0A3M8T0U2_9GAMM</name>
<dbReference type="Pfam" id="PF04397">
    <property type="entry name" value="LytTR"/>
    <property type="match status" value="1"/>
</dbReference>
<dbReference type="PANTHER" id="PTHR37299">
    <property type="entry name" value="TRANSCRIPTIONAL REGULATOR-RELATED"/>
    <property type="match status" value="1"/>
</dbReference>
<protein>
    <submittedName>
        <fullName evidence="5">LytTR family transcriptional regulator</fullName>
    </submittedName>
</protein>
<dbReference type="InterPro" id="IPR007492">
    <property type="entry name" value="LytTR_DNA-bd_dom"/>
</dbReference>
<dbReference type="PIRSF" id="PIRSF031767">
    <property type="entry name" value="MHYE_LytTR"/>
    <property type="match status" value="1"/>
</dbReference>
<evidence type="ECO:0000313" key="6">
    <source>
        <dbReference type="Proteomes" id="UP000267049"/>
    </source>
</evidence>
<dbReference type="Proteomes" id="UP000267049">
    <property type="component" value="Unassembled WGS sequence"/>
</dbReference>
<dbReference type="SMART" id="SM00850">
    <property type="entry name" value="LytTR"/>
    <property type="match status" value="1"/>
</dbReference>